<dbReference type="PANTHER" id="PTHR40547:SF1">
    <property type="entry name" value="SLL0298 PROTEIN"/>
    <property type="match status" value="1"/>
</dbReference>
<protein>
    <submittedName>
        <fullName evidence="4">DUF2062 domain-containing protein</fullName>
    </submittedName>
</protein>
<comment type="caution">
    <text evidence="4">The sequence shown here is derived from an EMBL/GenBank/DDBJ whole genome shotgun (WGS) entry which is preliminary data.</text>
</comment>
<keyword evidence="2" id="KW-0812">Transmembrane</keyword>
<keyword evidence="2" id="KW-1133">Transmembrane helix</keyword>
<gene>
    <name evidence="4" type="ORF">CKO21_12235</name>
</gene>
<feature type="transmembrane region" description="Helical" evidence="2">
    <location>
        <begin position="96"/>
        <end position="114"/>
    </location>
</feature>
<feature type="region of interest" description="Disordered" evidence="1">
    <location>
        <begin position="175"/>
        <end position="201"/>
    </location>
</feature>
<dbReference type="PANTHER" id="PTHR40547">
    <property type="entry name" value="SLL0298 PROTEIN"/>
    <property type="match status" value="1"/>
</dbReference>
<evidence type="ECO:0000313" key="4">
    <source>
        <dbReference type="EMBL" id="MBK1698008.1"/>
    </source>
</evidence>
<reference evidence="4" key="1">
    <citation type="submission" date="2017-08" db="EMBL/GenBank/DDBJ databases">
        <authorList>
            <person name="Imhoff J.F."/>
            <person name="Rahn T."/>
            <person name="Kuenzel S."/>
            <person name="Neulinger S.C."/>
        </authorList>
    </citation>
    <scope>NUCLEOTIDE SEQUENCE</scope>
    <source>
        <strain evidence="4">DSM 9154</strain>
    </source>
</reference>
<evidence type="ECO:0000313" key="5">
    <source>
        <dbReference type="Proteomes" id="UP000778970"/>
    </source>
</evidence>
<evidence type="ECO:0000256" key="2">
    <source>
        <dbReference type="SAM" id="Phobius"/>
    </source>
</evidence>
<feature type="compositionally biased region" description="Basic and acidic residues" evidence="1">
    <location>
        <begin position="192"/>
        <end position="201"/>
    </location>
</feature>
<accession>A0A934V0K6</accession>
<dbReference type="Pfam" id="PF09835">
    <property type="entry name" value="DUF2062"/>
    <property type="match status" value="1"/>
</dbReference>
<evidence type="ECO:0000256" key="1">
    <source>
        <dbReference type="SAM" id="MobiDB-lite"/>
    </source>
</evidence>
<dbReference type="AlphaFoldDB" id="A0A934V0K6"/>
<dbReference type="InterPro" id="IPR018639">
    <property type="entry name" value="DUF2062"/>
</dbReference>
<dbReference type="Proteomes" id="UP000778970">
    <property type="component" value="Unassembled WGS sequence"/>
</dbReference>
<feature type="transmembrane region" description="Helical" evidence="2">
    <location>
        <begin position="44"/>
        <end position="62"/>
    </location>
</feature>
<name>A0A934V0K6_9PROT</name>
<keyword evidence="2" id="KW-0472">Membrane</keyword>
<proteinExistence type="predicted"/>
<feature type="domain" description="DUF2062" evidence="3">
    <location>
        <begin position="27"/>
        <end position="168"/>
    </location>
</feature>
<dbReference type="EMBL" id="NRRE01000026">
    <property type="protein sequence ID" value="MBK1698008.1"/>
    <property type="molecule type" value="Genomic_DNA"/>
</dbReference>
<organism evidence="4 5">
    <name type="scientific">Rhodovibrio salinarum</name>
    <dbReference type="NCBI Taxonomy" id="1087"/>
    <lineage>
        <taxon>Bacteria</taxon>
        <taxon>Pseudomonadati</taxon>
        <taxon>Pseudomonadota</taxon>
        <taxon>Alphaproteobacteria</taxon>
        <taxon>Rhodospirillales</taxon>
        <taxon>Rhodovibrionaceae</taxon>
        <taxon>Rhodovibrio</taxon>
    </lineage>
</organism>
<feature type="transmembrane region" description="Helical" evidence="2">
    <location>
        <begin position="134"/>
        <end position="158"/>
    </location>
</feature>
<keyword evidence="5" id="KW-1185">Reference proteome</keyword>
<feature type="transmembrane region" description="Helical" evidence="2">
    <location>
        <begin position="68"/>
        <end position="89"/>
    </location>
</feature>
<sequence>MIFGRRKRPHFWRRVRDTVWPKAGLRRALIYISHRVRRLPGSPYSIAAGFACGAAISFTPLIGFHFLLGALIAFLIGGNVIASAIGTAVGNPWTFPFIWTAIFWLGRLILGHPNGTALPDELTLNYIFDHTWDVFYPMLIGGLPTALVAWLIFFWPCYKAVARYQAHREARRARARERREAKRAAKAAAKTARAEAKGEQS</sequence>
<evidence type="ECO:0000259" key="3">
    <source>
        <dbReference type="Pfam" id="PF09835"/>
    </source>
</evidence>
<reference evidence="4" key="2">
    <citation type="journal article" date="2020" name="Microorganisms">
        <title>Osmotic Adaptation and Compatible Solute Biosynthesis of Phototrophic Bacteria as Revealed from Genome Analyses.</title>
        <authorList>
            <person name="Imhoff J.F."/>
            <person name="Rahn T."/>
            <person name="Kunzel S."/>
            <person name="Keller A."/>
            <person name="Neulinger S.C."/>
        </authorList>
    </citation>
    <scope>NUCLEOTIDE SEQUENCE</scope>
    <source>
        <strain evidence="4">DSM 9154</strain>
    </source>
</reference>